<keyword evidence="3" id="KW-0804">Transcription</keyword>
<dbReference type="SUPFAM" id="SSF46689">
    <property type="entry name" value="Homeodomain-like"/>
    <property type="match status" value="2"/>
</dbReference>
<dbReference type="Pfam" id="PF12833">
    <property type="entry name" value="HTH_18"/>
    <property type="match status" value="1"/>
</dbReference>
<dbReference type="PANTHER" id="PTHR43280">
    <property type="entry name" value="ARAC-FAMILY TRANSCRIPTIONAL REGULATOR"/>
    <property type="match status" value="1"/>
</dbReference>
<protein>
    <submittedName>
        <fullName evidence="5">Helix-turn-helix domain-containing protein</fullName>
    </submittedName>
</protein>
<dbReference type="PRINTS" id="PR00032">
    <property type="entry name" value="HTHARAC"/>
</dbReference>
<evidence type="ECO:0000256" key="3">
    <source>
        <dbReference type="ARBA" id="ARBA00023163"/>
    </source>
</evidence>
<organism evidence="5 6">
    <name type="scientific">Providencia huaxiensis</name>
    <dbReference type="NCBI Taxonomy" id="2027290"/>
    <lineage>
        <taxon>Bacteria</taxon>
        <taxon>Pseudomonadati</taxon>
        <taxon>Pseudomonadota</taxon>
        <taxon>Gammaproteobacteria</taxon>
        <taxon>Enterobacterales</taxon>
        <taxon>Morganellaceae</taxon>
        <taxon>Providencia</taxon>
    </lineage>
</organism>
<dbReference type="GO" id="GO:0003700">
    <property type="term" value="F:DNA-binding transcription factor activity"/>
    <property type="evidence" value="ECO:0007669"/>
    <property type="project" value="InterPro"/>
</dbReference>
<dbReference type="SMART" id="SM00342">
    <property type="entry name" value="HTH_ARAC"/>
    <property type="match status" value="1"/>
</dbReference>
<evidence type="ECO:0000256" key="1">
    <source>
        <dbReference type="ARBA" id="ARBA00023015"/>
    </source>
</evidence>
<dbReference type="InterPro" id="IPR009057">
    <property type="entry name" value="Homeodomain-like_sf"/>
</dbReference>
<accession>A0A8I2AP37</accession>
<dbReference type="RefSeq" id="WP_166264234.1">
    <property type="nucleotide sequence ID" value="NZ_JAGKLY010000002.1"/>
</dbReference>
<dbReference type="PANTHER" id="PTHR43280:SF2">
    <property type="entry name" value="HTH-TYPE TRANSCRIPTIONAL REGULATOR EXSA"/>
    <property type="match status" value="1"/>
</dbReference>
<dbReference type="EMBL" id="JAGKLY010000002">
    <property type="protein sequence ID" value="MBQ0268016.1"/>
    <property type="molecule type" value="Genomic_DNA"/>
</dbReference>
<evidence type="ECO:0000259" key="4">
    <source>
        <dbReference type="PROSITE" id="PS01124"/>
    </source>
</evidence>
<dbReference type="SUPFAM" id="SSF51182">
    <property type="entry name" value="RmlC-like cupins"/>
    <property type="match status" value="1"/>
</dbReference>
<dbReference type="InterPro" id="IPR011051">
    <property type="entry name" value="RmlC_Cupin_sf"/>
</dbReference>
<dbReference type="Gene3D" id="1.10.10.60">
    <property type="entry name" value="Homeodomain-like"/>
    <property type="match status" value="1"/>
</dbReference>
<dbReference type="Gene3D" id="2.60.120.10">
    <property type="entry name" value="Jelly Rolls"/>
    <property type="match status" value="1"/>
</dbReference>
<proteinExistence type="predicted"/>
<dbReference type="InterPro" id="IPR014710">
    <property type="entry name" value="RmlC-like_jellyroll"/>
</dbReference>
<dbReference type="AlphaFoldDB" id="A0A8I2AP37"/>
<dbReference type="InterPro" id="IPR020449">
    <property type="entry name" value="Tscrpt_reg_AraC-type_HTH"/>
</dbReference>
<dbReference type="InterPro" id="IPR018060">
    <property type="entry name" value="HTH_AraC"/>
</dbReference>
<evidence type="ECO:0000313" key="5">
    <source>
        <dbReference type="EMBL" id="MBQ0268016.1"/>
    </source>
</evidence>
<dbReference type="GO" id="GO:0043565">
    <property type="term" value="F:sequence-specific DNA binding"/>
    <property type="evidence" value="ECO:0007669"/>
    <property type="project" value="InterPro"/>
</dbReference>
<evidence type="ECO:0000313" key="6">
    <source>
        <dbReference type="Proteomes" id="UP000674270"/>
    </source>
</evidence>
<gene>
    <name evidence="5" type="ORF">J7T18_06835</name>
</gene>
<dbReference type="Proteomes" id="UP000674270">
    <property type="component" value="Unassembled WGS sequence"/>
</dbReference>
<evidence type="ECO:0000256" key="2">
    <source>
        <dbReference type="ARBA" id="ARBA00023125"/>
    </source>
</evidence>
<name>A0A8I2AP37_9GAMM</name>
<keyword evidence="1" id="KW-0805">Transcription regulation</keyword>
<keyword evidence="2" id="KW-0238">DNA-binding</keyword>
<feature type="domain" description="HTH araC/xylS-type" evidence="4">
    <location>
        <begin position="131"/>
        <end position="228"/>
    </location>
</feature>
<comment type="caution">
    <text evidence="5">The sequence shown here is derived from an EMBL/GenBank/DDBJ whole genome shotgun (WGS) entry which is preliminary data.</text>
</comment>
<dbReference type="PROSITE" id="PS01124">
    <property type="entry name" value="HTH_ARAC_FAMILY_2"/>
    <property type="match status" value="1"/>
</dbReference>
<sequence length="237" mass="27108">MRLPELHFRQYSDEVISHQHDGQWQVVLSLSGQMEINMYRQHYLLNAGKGVVIPPCVSHAFSGQLGNQNYVLEMPATAQWALSEKMTEFTLTPAAIGLLNWLQNFPQAPEHNFTVARLLLAQLKSENKWIDELSQWVELRLHHPISCEDMATAFCMSVSTLQRRIKAETQLTAMQFLLQKRMEIAGSLLLTNTSIEQIALSVGYESHSAFSQAFRRFYGRTPNEYRIQGINLVPCKN</sequence>
<reference evidence="5" key="1">
    <citation type="submission" date="2021-03" db="EMBL/GenBank/DDBJ databases">
        <authorList>
            <person name="Stanton E."/>
        </authorList>
    </citation>
    <scope>NUCLEOTIDE SEQUENCE</scope>
    <source>
        <strain evidence="5">2020EL-00113</strain>
    </source>
</reference>